<dbReference type="CDD" id="cd00317">
    <property type="entry name" value="cyclophilin"/>
    <property type="match status" value="1"/>
</dbReference>
<proteinExistence type="inferred from homology"/>
<dbReference type="Proteomes" id="UP000199026">
    <property type="component" value="Unassembled WGS sequence"/>
</dbReference>
<dbReference type="Gene3D" id="2.40.100.10">
    <property type="entry name" value="Cyclophilin-like"/>
    <property type="match status" value="1"/>
</dbReference>
<feature type="signal peptide" evidence="4">
    <location>
        <begin position="1"/>
        <end position="21"/>
    </location>
</feature>
<evidence type="ECO:0000256" key="1">
    <source>
        <dbReference type="ARBA" id="ARBA00007365"/>
    </source>
</evidence>
<feature type="chain" id="PRO_5011329507" description="Peptidyl-prolyl cis-trans isomerase" evidence="4">
    <location>
        <begin position="22"/>
        <end position="186"/>
    </location>
</feature>
<dbReference type="PROSITE" id="PS50072">
    <property type="entry name" value="CSA_PPIASE_2"/>
    <property type="match status" value="1"/>
</dbReference>
<dbReference type="GO" id="GO:0003755">
    <property type="term" value="F:peptidyl-prolyl cis-trans isomerase activity"/>
    <property type="evidence" value="ECO:0007669"/>
    <property type="project" value="UniProtKB-UniRule"/>
</dbReference>
<comment type="function">
    <text evidence="4">PPIases accelerate the folding of proteins. It catalyzes the cis-trans isomerization of proline imidic peptide bonds in oligopeptides.</text>
</comment>
<dbReference type="InterPro" id="IPR044666">
    <property type="entry name" value="Cyclophilin_A-like"/>
</dbReference>
<keyword evidence="7" id="KW-1185">Reference proteome</keyword>
<gene>
    <name evidence="6" type="ORF">SAMN05444486_102525</name>
</gene>
<evidence type="ECO:0000256" key="4">
    <source>
        <dbReference type="RuleBase" id="RU363019"/>
    </source>
</evidence>
<keyword evidence="3 4" id="KW-0413">Isomerase</keyword>
<dbReference type="OrthoDB" id="9807797at2"/>
<comment type="similarity">
    <text evidence="1 4">Belongs to the cyclophilin-type PPIase family.</text>
</comment>
<dbReference type="AlphaFoldDB" id="A0A1H3KG03"/>
<dbReference type="Pfam" id="PF00160">
    <property type="entry name" value="Pro_isomerase"/>
    <property type="match status" value="1"/>
</dbReference>
<organism evidence="6 7">
    <name type="scientific">Lentibacter algarum</name>
    <dbReference type="NCBI Taxonomy" id="576131"/>
    <lineage>
        <taxon>Bacteria</taxon>
        <taxon>Pseudomonadati</taxon>
        <taxon>Pseudomonadota</taxon>
        <taxon>Alphaproteobacteria</taxon>
        <taxon>Rhodobacterales</taxon>
        <taxon>Roseobacteraceae</taxon>
        <taxon>Lentibacter</taxon>
    </lineage>
</organism>
<accession>A0A1H3KG03</accession>
<dbReference type="InterPro" id="IPR002130">
    <property type="entry name" value="Cyclophilin-type_PPIase_dom"/>
</dbReference>
<dbReference type="RefSeq" id="WP_089890463.1">
    <property type="nucleotide sequence ID" value="NZ_CALJFH010000012.1"/>
</dbReference>
<dbReference type="GeneID" id="78124595"/>
<sequence>MRKFGYLSVAAAFLAASPAFATGLKVEVAGEANGVILIDLLEDVAPKHVEQIAALAAEGQYDGVAFHRVIEGFMAQTGDVVMGKMEGGNMAMAGTGGSDRPDLPAEFSDIPYERGIVGMARSANPNSANSQFFIMFTEYPSLNGQYTVVGRVTEGLDVLDQIKLGKGRNGAVLGAPDYMKSVTVTE</sequence>
<dbReference type="InterPro" id="IPR029000">
    <property type="entry name" value="Cyclophilin-like_dom_sf"/>
</dbReference>
<dbReference type="STRING" id="576131.SAMN05444486_102525"/>
<evidence type="ECO:0000313" key="6">
    <source>
        <dbReference type="EMBL" id="SDY51063.1"/>
    </source>
</evidence>
<evidence type="ECO:0000259" key="5">
    <source>
        <dbReference type="PROSITE" id="PS50072"/>
    </source>
</evidence>
<dbReference type="EC" id="5.2.1.8" evidence="4"/>
<dbReference type="GO" id="GO:0006457">
    <property type="term" value="P:protein folding"/>
    <property type="evidence" value="ECO:0007669"/>
    <property type="project" value="InterPro"/>
</dbReference>
<dbReference type="InterPro" id="IPR020892">
    <property type="entry name" value="Cyclophilin-type_PPIase_CS"/>
</dbReference>
<dbReference type="PROSITE" id="PS00170">
    <property type="entry name" value="CSA_PPIASE_1"/>
    <property type="match status" value="1"/>
</dbReference>
<reference evidence="6 7" key="1">
    <citation type="submission" date="2016-10" db="EMBL/GenBank/DDBJ databases">
        <authorList>
            <person name="de Groot N.N."/>
        </authorList>
    </citation>
    <scope>NUCLEOTIDE SEQUENCE [LARGE SCALE GENOMIC DNA]</scope>
    <source>
        <strain evidence="6 7">DSM 24677</strain>
    </source>
</reference>
<dbReference type="PRINTS" id="PR00153">
    <property type="entry name" value="CSAPPISMRASE"/>
</dbReference>
<dbReference type="EMBL" id="FNPR01000002">
    <property type="protein sequence ID" value="SDY51063.1"/>
    <property type="molecule type" value="Genomic_DNA"/>
</dbReference>
<protein>
    <recommendedName>
        <fullName evidence="4">Peptidyl-prolyl cis-trans isomerase</fullName>
        <shortName evidence="4">PPIase</shortName>
        <ecNumber evidence="4">5.2.1.8</ecNumber>
    </recommendedName>
</protein>
<comment type="catalytic activity">
    <reaction evidence="4">
        <text>[protein]-peptidylproline (omega=180) = [protein]-peptidylproline (omega=0)</text>
        <dbReference type="Rhea" id="RHEA:16237"/>
        <dbReference type="Rhea" id="RHEA-COMP:10747"/>
        <dbReference type="Rhea" id="RHEA-COMP:10748"/>
        <dbReference type="ChEBI" id="CHEBI:83833"/>
        <dbReference type="ChEBI" id="CHEBI:83834"/>
        <dbReference type="EC" id="5.2.1.8"/>
    </reaction>
</comment>
<keyword evidence="4" id="KW-0732">Signal</keyword>
<keyword evidence="2 4" id="KW-0697">Rotamase</keyword>
<evidence type="ECO:0000256" key="3">
    <source>
        <dbReference type="ARBA" id="ARBA00023235"/>
    </source>
</evidence>
<dbReference type="PANTHER" id="PTHR45625:SF4">
    <property type="entry name" value="PEPTIDYLPROLYL ISOMERASE DOMAIN AND WD REPEAT-CONTAINING PROTEIN 1"/>
    <property type="match status" value="1"/>
</dbReference>
<evidence type="ECO:0000313" key="7">
    <source>
        <dbReference type="Proteomes" id="UP000199026"/>
    </source>
</evidence>
<dbReference type="SUPFAM" id="SSF50891">
    <property type="entry name" value="Cyclophilin-like"/>
    <property type="match status" value="1"/>
</dbReference>
<evidence type="ECO:0000256" key="2">
    <source>
        <dbReference type="ARBA" id="ARBA00023110"/>
    </source>
</evidence>
<name>A0A1H3KG03_9RHOB</name>
<dbReference type="PANTHER" id="PTHR45625">
    <property type="entry name" value="PEPTIDYL-PROLYL CIS-TRANS ISOMERASE-RELATED"/>
    <property type="match status" value="1"/>
</dbReference>
<feature type="domain" description="PPIase cyclophilin-type" evidence="5">
    <location>
        <begin position="23"/>
        <end position="186"/>
    </location>
</feature>